<proteinExistence type="predicted"/>
<dbReference type="Proteomes" id="UP000502641">
    <property type="component" value="Chromosome"/>
</dbReference>
<evidence type="ECO:0000313" key="2">
    <source>
        <dbReference type="Proteomes" id="UP000502641"/>
    </source>
</evidence>
<accession>A0A6M4PCM7</accession>
<dbReference type="AlphaFoldDB" id="A0A6M4PCM7"/>
<keyword evidence="2" id="KW-1185">Reference proteome</keyword>
<gene>
    <name evidence="1" type="ORF">HKX69_00190</name>
</gene>
<dbReference type="KEGG" id="sarg:HKX69_00190"/>
<evidence type="ECO:0008006" key="3">
    <source>
        <dbReference type="Google" id="ProtNLM"/>
    </source>
</evidence>
<evidence type="ECO:0000313" key="1">
    <source>
        <dbReference type="EMBL" id="QJS08149.1"/>
    </source>
</evidence>
<dbReference type="RefSeq" id="WP_171150042.1">
    <property type="nucleotide sequence ID" value="NZ_CP053189.1"/>
</dbReference>
<sequence>MAALNVEFSDAELEDLRAVAREHGMPMKAFVKASTADAIAHHRALKAAAQEFQRVFADPALADAIAAAGIDDGPVAGTTGRAA</sequence>
<protein>
    <recommendedName>
        <fullName evidence="3">Antitoxin MazE7</fullName>
    </recommendedName>
</protein>
<reference evidence="1 2" key="1">
    <citation type="submission" date="2020-05" db="EMBL/GenBank/DDBJ databases">
        <authorList>
            <person name="Li K."/>
        </authorList>
    </citation>
    <scope>NUCLEOTIDE SEQUENCE [LARGE SCALE GENOMIC DNA]</scope>
    <source>
        <strain evidence="2">jing01</strain>
    </source>
</reference>
<organism evidence="1 2">
    <name type="scientific">Streptomyces argyrophylli</name>
    <dbReference type="NCBI Taxonomy" id="2726118"/>
    <lineage>
        <taxon>Bacteria</taxon>
        <taxon>Bacillati</taxon>
        <taxon>Actinomycetota</taxon>
        <taxon>Actinomycetes</taxon>
        <taxon>Kitasatosporales</taxon>
        <taxon>Streptomycetaceae</taxon>
        <taxon>Streptomyces</taxon>
    </lineage>
</organism>
<dbReference type="EMBL" id="CP053189">
    <property type="protein sequence ID" value="QJS08149.1"/>
    <property type="molecule type" value="Genomic_DNA"/>
</dbReference>
<name>A0A6M4PCM7_9ACTN</name>